<name>A0A194S5I8_RHOGW</name>
<keyword evidence="3 5" id="KW-0328">Glycosyltransferase</keyword>
<organism evidence="7 8">
    <name type="scientific">Rhodotorula graminis (strain WP1)</name>
    <dbReference type="NCBI Taxonomy" id="578459"/>
    <lineage>
        <taxon>Eukaryota</taxon>
        <taxon>Fungi</taxon>
        <taxon>Dikarya</taxon>
        <taxon>Basidiomycota</taxon>
        <taxon>Pucciniomycotina</taxon>
        <taxon>Microbotryomycetes</taxon>
        <taxon>Sporidiobolales</taxon>
        <taxon>Sporidiobolaceae</taxon>
        <taxon>Rhodotorula</taxon>
    </lineage>
</organism>
<comment type="pathway">
    <text evidence="1">Protein modification; protein glycosylation.</text>
</comment>
<feature type="transmembrane region" description="Helical" evidence="5">
    <location>
        <begin position="54"/>
        <end position="77"/>
    </location>
</feature>
<dbReference type="SUPFAM" id="SSF53756">
    <property type="entry name" value="UDP-Glycosyltransferase/glycogen phosphorylase"/>
    <property type="match status" value="1"/>
</dbReference>
<dbReference type="GO" id="GO:0032580">
    <property type="term" value="C:Golgi cisterna membrane"/>
    <property type="evidence" value="ECO:0007669"/>
    <property type="project" value="UniProtKB-SubCell"/>
</dbReference>
<dbReference type="InterPro" id="IPR038577">
    <property type="entry name" value="GT10-like_C_sf"/>
</dbReference>
<evidence type="ECO:0000256" key="1">
    <source>
        <dbReference type="ARBA" id="ARBA00004922"/>
    </source>
</evidence>
<dbReference type="UniPathway" id="UPA00378"/>
<evidence type="ECO:0000256" key="4">
    <source>
        <dbReference type="ARBA" id="ARBA00022679"/>
    </source>
</evidence>
<proteinExistence type="inferred from homology"/>
<comment type="similarity">
    <text evidence="2 5">Belongs to the glycosyltransferase 10 family.</text>
</comment>
<evidence type="ECO:0000259" key="6">
    <source>
        <dbReference type="Pfam" id="PF00852"/>
    </source>
</evidence>
<dbReference type="Gene3D" id="3.40.50.11660">
    <property type="entry name" value="Glycosyl transferase family 10, C-terminal domain"/>
    <property type="match status" value="1"/>
</dbReference>
<dbReference type="InterPro" id="IPR055270">
    <property type="entry name" value="Glyco_tran_10_C"/>
</dbReference>
<dbReference type="EMBL" id="KQ474077">
    <property type="protein sequence ID" value="KPV75804.1"/>
    <property type="molecule type" value="Genomic_DNA"/>
</dbReference>
<keyword evidence="5" id="KW-0333">Golgi apparatus</keyword>
<dbReference type="GO" id="GO:0008417">
    <property type="term" value="F:fucosyltransferase activity"/>
    <property type="evidence" value="ECO:0007669"/>
    <property type="project" value="InterPro"/>
</dbReference>
<keyword evidence="8" id="KW-1185">Reference proteome</keyword>
<dbReference type="Pfam" id="PF00852">
    <property type="entry name" value="Glyco_transf_10"/>
    <property type="match status" value="1"/>
</dbReference>
<keyword evidence="5" id="KW-0812">Transmembrane</keyword>
<dbReference type="OMA" id="CHNNADI"/>
<dbReference type="PANTHER" id="PTHR11929">
    <property type="entry name" value="ALPHA- 1,3 -FUCOSYLTRANSFERASE"/>
    <property type="match status" value="1"/>
</dbReference>
<evidence type="ECO:0000256" key="2">
    <source>
        <dbReference type="ARBA" id="ARBA00008919"/>
    </source>
</evidence>
<dbReference type="AlphaFoldDB" id="A0A194S5I8"/>
<dbReference type="InterPro" id="IPR001503">
    <property type="entry name" value="Glyco_trans_10"/>
</dbReference>
<dbReference type="STRING" id="578459.A0A194S5I8"/>
<evidence type="ECO:0000256" key="5">
    <source>
        <dbReference type="RuleBase" id="RU003832"/>
    </source>
</evidence>
<keyword evidence="5" id="KW-1133">Transmembrane helix</keyword>
<gene>
    <name evidence="7" type="ORF">RHOBADRAFT_52829</name>
</gene>
<keyword evidence="5" id="KW-0472">Membrane</keyword>
<accession>A0A194S5I8</accession>
<evidence type="ECO:0000313" key="7">
    <source>
        <dbReference type="EMBL" id="KPV75804.1"/>
    </source>
</evidence>
<dbReference type="OrthoDB" id="427096at2759"/>
<reference evidence="7 8" key="1">
    <citation type="journal article" date="2015" name="Front. Microbiol.">
        <title>Genome sequence of the plant growth promoting endophytic yeast Rhodotorula graminis WP1.</title>
        <authorList>
            <person name="Firrincieli A."/>
            <person name="Otillar R."/>
            <person name="Salamov A."/>
            <person name="Schmutz J."/>
            <person name="Khan Z."/>
            <person name="Redman R.S."/>
            <person name="Fleck N.D."/>
            <person name="Lindquist E."/>
            <person name="Grigoriev I.V."/>
            <person name="Doty S.L."/>
        </authorList>
    </citation>
    <scope>NUCLEOTIDE SEQUENCE [LARGE SCALE GENOMIC DNA]</scope>
    <source>
        <strain evidence="7 8">WP1</strain>
    </source>
</reference>
<comment type="subcellular location">
    <subcellularLocation>
        <location evidence="5">Golgi apparatus</location>
        <location evidence="5">Golgi stack membrane</location>
        <topology evidence="5">Single-pass type II membrane protein</topology>
    </subcellularLocation>
</comment>
<protein>
    <recommendedName>
        <fullName evidence="5">Fucosyltransferase</fullName>
        <ecNumber evidence="5">2.4.1.-</ecNumber>
    </recommendedName>
</protein>
<dbReference type="Proteomes" id="UP000053890">
    <property type="component" value="Unassembled WGS sequence"/>
</dbReference>
<keyword evidence="4 5" id="KW-0808">Transferase</keyword>
<dbReference type="EC" id="2.4.1.-" evidence="5"/>
<dbReference type="PANTHER" id="PTHR11929:SF220">
    <property type="entry name" value="FUCOSYLTRANSFERASE"/>
    <property type="match status" value="1"/>
</dbReference>
<evidence type="ECO:0000256" key="3">
    <source>
        <dbReference type="ARBA" id="ARBA00022676"/>
    </source>
</evidence>
<dbReference type="RefSeq" id="XP_018271853.1">
    <property type="nucleotide sequence ID" value="XM_018416527.1"/>
</dbReference>
<feature type="domain" description="Fucosyltransferase C-terminal" evidence="6">
    <location>
        <begin position="235"/>
        <end position="361"/>
    </location>
</feature>
<sequence length="475" mass="52382">MPAAAHDDSVQLQDRAYDSTDDLEAAHFLLPAAAPNAASHAAWSKPRPRRDWRAPAISLLAGLALGAVLTHVAASWARSTATLKGVPQLLLNPSDLALDNRTQPVRIHYRSDSTRSRRDPILPPDCPIPVVFTDDERSADVVVLKTDSYAGITPDELTAARQERPWQQFALWGAESAPNRKPLERHFNHLRDGEANETAAFEMTYRLNSSVPATYSYSYFNYSTPPTPWLEKRSDRIAAAFVTNCRPKNARSLILDELIKLLPGQVDSFGSCLNNAKAALALDELGLVDEVGTKTRWNEKITLMSRYKFSVAFENSNELDYSTEKLFQAFERGTVPLVLGPPDAAKRFFPSPNAAIDVASYLPASYSAPSNSSSVPPDALDPAALVGLARLAERLAYLSSDAGRDEYEGMLAWKRDGGAWLDDPHNPLGKVVRQSHSEWDQDCRLAGVFRGEEWARNAWVPPAEEDEADEGKEDA</sequence>
<evidence type="ECO:0000313" key="8">
    <source>
        <dbReference type="Proteomes" id="UP000053890"/>
    </source>
</evidence>
<dbReference type="GeneID" id="28976975"/>